<keyword evidence="3" id="KW-1185">Reference proteome</keyword>
<comment type="caution">
    <text evidence="2">The sequence shown here is derived from an EMBL/GenBank/DDBJ whole genome shotgun (WGS) entry which is preliminary data.</text>
</comment>
<sequence length="130" mass="14625">LCKPQTKIANAETQATTKTERQAAAVKKRTKELRRREGEQQRPRGEEAISTTRGFKASSGNVNEGTTRVRDYNSYKRGVGGATRESVRRRVARRRRARRGGWRGKGGRDEVGGTTRWVGDIDFGFWGSLD</sequence>
<gene>
    <name evidence="2" type="ORF">PIB30_113481</name>
</gene>
<feature type="region of interest" description="Disordered" evidence="1">
    <location>
        <begin position="1"/>
        <end position="113"/>
    </location>
</feature>
<dbReference type="EMBL" id="JASCZI010250910">
    <property type="protein sequence ID" value="MED6215421.1"/>
    <property type="molecule type" value="Genomic_DNA"/>
</dbReference>
<feature type="compositionally biased region" description="Polar residues" evidence="1">
    <location>
        <begin position="7"/>
        <end position="17"/>
    </location>
</feature>
<feature type="compositionally biased region" description="Polar residues" evidence="1">
    <location>
        <begin position="49"/>
        <end position="66"/>
    </location>
</feature>
<dbReference type="Proteomes" id="UP001341840">
    <property type="component" value="Unassembled WGS sequence"/>
</dbReference>
<feature type="compositionally biased region" description="Basic residues" evidence="1">
    <location>
        <begin position="87"/>
        <end position="102"/>
    </location>
</feature>
<evidence type="ECO:0000313" key="2">
    <source>
        <dbReference type="EMBL" id="MED6215421.1"/>
    </source>
</evidence>
<organism evidence="2 3">
    <name type="scientific">Stylosanthes scabra</name>
    <dbReference type="NCBI Taxonomy" id="79078"/>
    <lineage>
        <taxon>Eukaryota</taxon>
        <taxon>Viridiplantae</taxon>
        <taxon>Streptophyta</taxon>
        <taxon>Embryophyta</taxon>
        <taxon>Tracheophyta</taxon>
        <taxon>Spermatophyta</taxon>
        <taxon>Magnoliopsida</taxon>
        <taxon>eudicotyledons</taxon>
        <taxon>Gunneridae</taxon>
        <taxon>Pentapetalae</taxon>
        <taxon>rosids</taxon>
        <taxon>fabids</taxon>
        <taxon>Fabales</taxon>
        <taxon>Fabaceae</taxon>
        <taxon>Papilionoideae</taxon>
        <taxon>50 kb inversion clade</taxon>
        <taxon>dalbergioids sensu lato</taxon>
        <taxon>Dalbergieae</taxon>
        <taxon>Pterocarpus clade</taxon>
        <taxon>Stylosanthes</taxon>
    </lineage>
</organism>
<name>A0ABU6Z0A3_9FABA</name>
<feature type="compositionally biased region" description="Basic and acidic residues" evidence="1">
    <location>
        <begin position="34"/>
        <end position="47"/>
    </location>
</feature>
<evidence type="ECO:0000313" key="3">
    <source>
        <dbReference type="Proteomes" id="UP001341840"/>
    </source>
</evidence>
<reference evidence="2 3" key="1">
    <citation type="journal article" date="2023" name="Plants (Basel)">
        <title>Bridging the Gap: Combining Genomics and Transcriptomics Approaches to Understand Stylosanthes scabra, an Orphan Legume from the Brazilian Caatinga.</title>
        <authorList>
            <person name="Ferreira-Neto J.R.C."/>
            <person name="da Silva M.D."/>
            <person name="Binneck E."/>
            <person name="de Melo N.F."/>
            <person name="da Silva R.H."/>
            <person name="de Melo A.L.T.M."/>
            <person name="Pandolfi V."/>
            <person name="Bustamante F.O."/>
            <person name="Brasileiro-Vidal A.C."/>
            <person name="Benko-Iseppon A.M."/>
        </authorList>
    </citation>
    <scope>NUCLEOTIDE SEQUENCE [LARGE SCALE GENOMIC DNA]</scope>
    <source>
        <tissue evidence="2">Leaves</tissue>
    </source>
</reference>
<feature type="non-terminal residue" evidence="2">
    <location>
        <position position="1"/>
    </location>
</feature>
<accession>A0ABU6Z0A3</accession>
<evidence type="ECO:0000256" key="1">
    <source>
        <dbReference type="SAM" id="MobiDB-lite"/>
    </source>
</evidence>
<proteinExistence type="predicted"/>
<protein>
    <submittedName>
        <fullName evidence="2">Uncharacterized protein</fullName>
    </submittedName>
</protein>